<name>K6UM94_9MICO</name>
<evidence type="ECO:0000313" key="1">
    <source>
        <dbReference type="EMBL" id="GAB77916.1"/>
    </source>
</evidence>
<proteinExistence type="predicted"/>
<sequence>MSQIPVLPAQPAAENRRAGYTLEKLNCSPNTVRISAAVGSGLVVFLWEAMPEWIPSRTVRIAAKTTLVVGATAASVLLGDLEMQQEKDLEEGLEQEEDPREAIPQKLSEIAEPTQWFLVAGGVLLMVASSVGGRKVSNAITRRLSDRGFSHPRTVLAAGSGVLAALTTYADSRKS</sequence>
<dbReference type="Proteomes" id="UP000008495">
    <property type="component" value="Unassembled WGS sequence"/>
</dbReference>
<comment type="caution">
    <text evidence="1">The sequence shown here is derived from an EMBL/GenBank/DDBJ whole genome shotgun (WGS) entry which is preliminary data.</text>
</comment>
<keyword evidence="2" id="KW-1185">Reference proteome</keyword>
<dbReference type="EMBL" id="BAGZ01000008">
    <property type="protein sequence ID" value="GAB77916.1"/>
    <property type="molecule type" value="Genomic_DNA"/>
</dbReference>
<dbReference type="STRING" id="100225.SAMN05421595_0427"/>
<dbReference type="RefSeq" id="WP_006502668.1">
    <property type="nucleotide sequence ID" value="NZ_BAGZ01000008.1"/>
</dbReference>
<reference evidence="1 2" key="1">
    <citation type="submission" date="2012-08" db="EMBL/GenBank/DDBJ databases">
        <title>Whole genome shotgun sequence of Austwickia chelonae NBRC 105200.</title>
        <authorList>
            <person name="Yoshida I."/>
            <person name="Hosoyama A."/>
            <person name="Tsuchikane K."/>
            <person name="Katsumata H."/>
            <person name="Ando Y."/>
            <person name="Ohji S."/>
            <person name="Hamada M."/>
            <person name="Tamura T."/>
            <person name="Yamazoe A."/>
            <person name="Yamazaki S."/>
            <person name="Fujita N."/>
        </authorList>
    </citation>
    <scope>NUCLEOTIDE SEQUENCE [LARGE SCALE GENOMIC DNA]</scope>
    <source>
        <strain evidence="1 2">NBRC 105200</strain>
    </source>
</reference>
<organism evidence="1 2">
    <name type="scientific">Austwickia chelonae NBRC 105200</name>
    <dbReference type="NCBI Taxonomy" id="1184607"/>
    <lineage>
        <taxon>Bacteria</taxon>
        <taxon>Bacillati</taxon>
        <taxon>Actinomycetota</taxon>
        <taxon>Actinomycetes</taxon>
        <taxon>Micrococcales</taxon>
        <taxon>Dermatophilaceae</taxon>
        <taxon>Austwickia</taxon>
    </lineage>
</organism>
<protein>
    <submittedName>
        <fullName evidence="1">Uncharacterized protein</fullName>
    </submittedName>
</protein>
<accession>K6UM94</accession>
<dbReference type="OrthoDB" id="9917882at2"/>
<dbReference type="AlphaFoldDB" id="K6UM94"/>
<evidence type="ECO:0000313" key="2">
    <source>
        <dbReference type="Proteomes" id="UP000008495"/>
    </source>
</evidence>
<gene>
    <name evidence="1" type="ORF">AUCHE_08_01590</name>
</gene>